<evidence type="ECO:0000259" key="11">
    <source>
        <dbReference type="PROSITE" id="PS50109"/>
    </source>
</evidence>
<name>A0A812F069_9ARCH</name>
<dbReference type="AlphaFoldDB" id="A0A812F069"/>
<dbReference type="Gene3D" id="1.20.58.60">
    <property type="match status" value="1"/>
</dbReference>
<dbReference type="FunFam" id="3.30.565.10:FF:000006">
    <property type="entry name" value="Sensor histidine kinase WalK"/>
    <property type="match status" value="1"/>
</dbReference>
<keyword evidence="9 10" id="KW-0472">Membrane</keyword>
<dbReference type="PROSITE" id="PS50885">
    <property type="entry name" value="HAMP"/>
    <property type="match status" value="1"/>
</dbReference>
<dbReference type="SMART" id="SM00388">
    <property type="entry name" value="HisKA"/>
    <property type="match status" value="1"/>
</dbReference>
<protein>
    <recommendedName>
        <fullName evidence="3">histidine kinase</fullName>
        <ecNumber evidence="3">2.7.13.3</ecNumber>
    </recommendedName>
</protein>
<dbReference type="CDD" id="cd00082">
    <property type="entry name" value="HisKA"/>
    <property type="match status" value="1"/>
</dbReference>
<dbReference type="InterPro" id="IPR005467">
    <property type="entry name" value="His_kinase_dom"/>
</dbReference>
<dbReference type="Proteomes" id="UP000655759">
    <property type="component" value="Unassembled WGS sequence"/>
</dbReference>
<gene>
    <name evidence="13" type="ORF">NUZ5A_50701</name>
</gene>
<dbReference type="Gene3D" id="3.30.565.10">
    <property type="entry name" value="Histidine kinase-like ATPase, C-terminal domain"/>
    <property type="match status" value="1"/>
</dbReference>
<dbReference type="InterPro" id="IPR003661">
    <property type="entry name" value="HisK_dim/P_dom"/>
</dbReference>
<evidence type="ECO:0000256" key="1">
    <source>
        <dbReference type="ARBA" id="ARBA00000085"/>
    </source>
</evidence>
<dbReference type="InterPro" id="IPR029095">
    <property type="entry name" value="NarX-like_N"/>
</dbReference>
<dbReference type="GO" id="GO:0009927">
    <property type="term" value="F:histidine phosphotransfer kinase activity"/>
    <property type="evidence" value="ECO:0007669"/>
    <property type="project" value="TreeGrafter"/>
</dbReference>
<dbReference type="InterPro" id="IPR003594">
    <property type="entry name" value="HATPase_dom"/>
</dbReference>
<dbReference type="PROSITE" id="PS50109">
    <property type="entry name" value="HIS_KIN"/>
    <property type="match status" value="1"/>
</dbReference>
<evidence type="ECO:0000256" key="6">
    <source>
        <dbReference type="ARBA" id="ARBA00022692"/>
    </source>
</evidence>
<evidence type="ECO:0000256" key="10">
    <source>
        <dbReference type="SAM" id="Phobius"/>
    </source>
</evidence>
<evidence type="ECO:0000259" key="12">
    <source>
        <dbReference type="PROSITE" id="PS50885"/>
    </source>
</evidence>
<keyword evidence="4" id="KW-0597">Phosphoprotein</keyword>
<dbReference type="Gene3D" id="6.10.340.10">
    <property type="match status" value="1"/>
</dbReference>
<dbReference type="SMART" id="SM00304">
    <property type="entry name" value="HAMP"/>
    <property type="match status" value="1"/>
</dbReference>
<dbReference type="InterPro" id="IPR036097">
    <property type="entry name" value="HisK_dim/P_sf"/>
</dbReference>
<feature type="domain" description="Histidine kinase" evidence="11">
    <location>
        <begin position="397"/>
        <end position="615"/>
    </location>
</feature>
<dbReference type="SUPFAM" id="SSF47384">
    <property type="entry name" value="Homodimeric domain of signal transducing histidine kinase"/>
    <property type="match status" value="1"/>
</dbReference>
<comment type="catalytic activity">
    <reaction evidence="1">
        <text>ATP + protein L-histidine = ADP + protein N-phospho-L-histidine.</text>
        <dbReference type="EC" id="2.7.13.3"/>
    </reaction>
</comment>
<dbReference type="GO" id="GO:0005886">
    <property type="term" value="C:plasma membrane"/>
    <property type="evidence" value="ECO:0007669"/>
    <property type="project" value="TreeGrafter"/>
</dbReference>
<dbReference type="Pfam" id="PF13675">
    <property type="entry name" value="PilJ"/>
    <property type="match status" value="1"/>
</dbReference>
<evidence type="ECO:0000313" key="13">
    <source>
        <dbReference type="EMBL" id="CAE6497712.1"/>
    </source>
</evidence>
<dbReference type="Pfam" id="PF02518">
    <property type="entry name" value="HATPase_c"/>
    <property type="match status" value="1"/>
</dbReference>
<dbReference type="CDD" id="cd06225">
    <property type="entry name" value="HAMP"/>
    <property type="match status" value="1"/>
</dbReference>
<evidence type="ECO:0000256" key="2">
    <source>
        <dbReference type="ARBA" id="ARBA00004141"/>
    </source>
</evidence>
<evidence type="ECO:0000256" key="9">
    <source>
        <dbReference type="ARBA" id="ARBA00023136"/>
    </source>
</evidence>
<keyword evidence="5 13" id="KW-0808">Transferase</keyword>
<comment type="subcellular location">
    <subcellularLocation>
        <location evidence="2">Membrane</location>
        <topology evidence="2">Multi-pass membrane protein</topology>
    </subcellularLocation>
</comment>
<feature type="domain" description="HAMP" evidence="12">
    <location>
        <begin position="330"/>
        <end position="382"/>
    </location>
</feature>
<dbReference type="Pfam" id="PF00512">
    <property type="entry name" value="HisKA"/>
    <property type="match status" value="1"/>
</dbReference>
<dbReference type="SUPFAM" id="SSF55874">
    <property type="entry name" value="ATPase domain of HSP90 chaperone/DNA topoisomerase II/histidine kinase"/>
    <property type="match status" value="1"/>
</dbReference>
<keyword evidence="7 13" id="KW-0418">Kinase</keyword>
<evidence type="ECO:0000256" key="7">
    <source>
        <dbReference type="ARBA" id="ARBA00022777"/>
    </source>
</evidence>
<dbReference type="InterPro" id="IPR003660">
    <property type="entry name" value="HAMP_dom"/>
</dbReference>
<dbReference type="SUPFAM" id="SSF158472">
    <property type="entry name" value="HAMP domain-like"/>
    <property type="match status" value="1"/>
</dbReference>
<dbReference type="SMART" id="SM00387">
    <property type="entry name" value="HATPase_c"/>
    <property type="match status" value="1"/>
</dbReference>
<dbReference type="PRINTS" id="PR00344">
    <property type="entry name" value="BCTRLSENSOR"/>
</dbReference>
<keyword evidence="8 10" id="KW-1133">Transmembrane helix</keyword>
<evidence type="ECO:0000313" key="14">
    <source>
        <dbReference type="Proteomes" id="UP000655759"/>
    </source>
</evidence>
<evidence type="ECO:0000256" key="5">
    <source>
        <dbReference type="ARBA" id="ARBA00022679"/>
    </source>
</evidence>
<dbReference type="InterPro" id="IPR036890">
    <property type="entry name" value="HATPase_C_sf"/>
</dbReference>
<reference evidence="13" key="1">
    <citation type="submission" date="2021-02" db="EMBL/GenBank/DDBJ databases">
        <authorList>
            <person name="Han P."/>
        </authorList>
    </citation>
    <scope>NUCLEOTIDE SEQUENCE</scope>
    <source>
        <strain evidence="13">Candidatus Nitrosotenuis uzonensis 5A</strain>
    </source>
</reference>
<sequence>MKIITKAYLLIGVLIVVAIFNLFILYNTQASVTNESYSIIRAGDLKAKVETIAALAGSIASGSETDRDILEGEVSEFDAVLHALKEGGKIRGQEITVIPDEVLGQYEEVRSSWEQYKNEALQIKESTIYNRDAVNAMNYILEKNTDMTLTTDSLVRDLEVLDRNYNRHKEIAAELHETAKKIGQNALLISIGEEEGARENLREARITFEIGMRKLLQAPLNDPDFVGVDNEELIPIPRENSQSLDELDLLWEAVELRIRTLESESLYSEEFNKSFSKLNEQRHILTDSIDRMLDAWNAERIETRDQGQIVTQAVIVADIVIFVAVLFTIRKSLKPLERITNALSRVKEGIYGEKIEYTSSDEIGQLASTFNTMSETIKMKEEEARRTDIAKDEFLAMITHELKTPLVPIQGYADMLLGGYLGNLTEKQRERISIIKTSSASLLQLISDLLDVQKLELGQLRMKKEPSDIQATVIRSIQTLQPQIEEAKVTVTNDVKQHIIEHDSDRIAQVLTNLLKNSLKAVKPNEGTIRISSEENQDQIKIIVKDNGIGIPLEKQSKLFTKFYQADASLTREKGGSGLGLSICKGIVEAHGGSISLESSTSAGTTVTFSLPKTDVVKTPIRN</sequence>
<evidence type="ECO:0000256" key="4">
    <source>
        <dbReference type="ARBA" id="ARBA00022553"/>
    </source>
</evidence>
<comment type="caution">
    <text evidence="13">The sequence shown here is derived from an EMBL/GenBank/DDBJ whole genome shotgun (WGS) entry which is preliminary data.</text>
</comment>
<evidence type="ECO:0000256" key="8">
    <source>
        <dbReference type="ARBA" id="ARBA00022989"/>
    </source>
</evidence>
<dbReference type="Gene3D" id="1.10.287.130">
    <property type="match status" value="1"/>
</dbReference>
<dbReference type="GO" id="GO:0000155">
    <property type="term" value="F:phosphorelay sensor kinase activity"/>
    <property type="evidence" value="ECO:0007669"/>
    <property type="project" value="InterPro"/>
</dbReference>
<dbReference type="RefSeq" id="WP_205099837.1">
    <property type="nucleotide sequence ID" value="NZ_CAJNAQ010000005.1"/>
</dbReference>
<dbReference type="EC" id="2.7.13.3" evidence="3"/>
<dbReference type="InterPro" id="IPR004358">
    <property type="entry name" value="Sig_transdc_His_kin-like_C"/>
</dbReference>
<organism evidence="13 14">
    <name type="scientific">Candidatus Nitrosotenuis uzonensis</name>
    <dbReference type="NCBI Taxonomy" id="1407055"/>
    <lineage>
        <taxon>Archaea</taxon>
        <taxon>Nitrososphaerota</taxon>
        <taxon>Candidatus Nitrosotenuis</taxon>
    </lineage>
</organism>
<feature type="transmembrane region" description="Helical" evidence="10">
    <location>
        <begin position="7"/>
        <end position="26"/>
    </location>
</feature>
<dbReference type="PANTHER" id="PTHR43047">
    <property type="entry name" value="TWO-COMPONENT HISTIDINE PROTEIN KINASE"/>
    <property type="match status" value="1"/>
</dbReference>
<keyword evidence="6 10" id="KW-0812">Transmembrane</keyword>
<dbReference type="CDD" id="cd16922">
    <property type="entry name" value="HATPase_EvgS-ArcB-TorS-like"/>
    <property type="match status" value="1"/>
</dbReference>
<proteinExistence type="predicted"/>
<accession>A0A812F069</accession>
<evidence type="ECO:0000256" key="3">
    <source>
        <dbReference type="ARBA" id="ARBA00012438"/>
    </source>
</evidence>
<dbReference type="EMBL" id="CAJNAQ010000005">
    <property type="protein sequence ID" value="CAE6497712.1"/>
    <property type="molecule type" value="Genomic_DNA"/>
</dbReference>
<dbReference type="Pfam" id="PF00672">
    <property type="entry name" value="HAMP"/>
    <property type="match status" value="1"/>
</dbReference>
<dbReference type="PANTHER" id="PTHR43047:SF72">
    <property type="entry name" value="OSMOSENSING HISTIDINE PROTEIN KINASE SLN1"/>
    <property type="match status" value="1"/>
</dbReference>